<sequence length="75" mass="8804">MEENEEERGRMVVSHVCSFIKGKMVISCVIWLVIHVLFQSDFAENSNEPYLQGRNTYLNLNQYVLITTLVYIYTL</sequence>
<dbReference type="Proteomes" id="UP000265566">
    <property type="component" value="Chromosome 8"/>
</dbReference>
<feature type="transmembrane region" description="Helical" evidence="1">
    <location>
        <begin position="12"/>
        <end position="37"/>
    </location>
</feature>
<proteinExistence type="predicted"/>
<dbReference type="Gramene" id="rna50216">
    <property type="protein sequence ID" value="RHN43610.1"/>
    <property type="gene ID" value="gene50216"/>
</dbReference>
<reference evidence="2" key="1">
    <citation type="journal article" date="2018" name="Nat. Plants">
        <title>Whole-genome landscape of Medicago truncatula symbiotic genes.</title>
        <authorList>
            <person name="Pecrix Y."/>
            <person name="Gamas P."/>
            <person name="Carrere S."/>
        </authorList>
    </citation>
    <scope>NUCLEOTIDE SEQUENCE</scope>
    <source>
        <tissue evidence="2">Leaves</tissue>
    </source>
</reference>
<keyword evidence="1" id="KW-0472">Membrane</keyword>
<organism evidence="2">
    <name type="scientific">Medicago truncatula</name>
    <name type="common">Barrel medic</name>
    <name type="synonym">Medicago tribuloides</name>
    <dbReference type="NCBI Taxonomy" id="3880"/>
    <lineage>
        <taxon>Eukaryota</taxon>
        <taxon>Viridiplantae</taxon>
        <taxon>Streptophyta</taxon>
        <taxon>Embryophyta</taxon>
        <taxon>Tracheophyta</taxon>
        <taxon>Spermatophyta</taxon>
        <taxon>Magnoliopsida</taxon>
        <taxon>eudicotyledons</taxon>
        <taxon>Gunneridae</taxon>
        <taxon>Pentapetalae</taxon>
        <taxon>rosids</taxon>
        <taxon>fabids</taxon>
        <taxon>Fabales</taxon>
        <taxon>Fabaceae</taxon>
        <taxon>Papilionoideae</taxon>
        <taxon>50 kb inversion clade</taxon>
        <taxon>NPAAA clade</taxon>
        <taxon>Hologalegina</taxon>
        <taxon>IRL clade</taxon>
        <taxon>Trifolieae</taxon>
        <taxon>Medicago</taxon>
    </lineage>
</organism>
<dbReference type="EMBL" id="PSQE01000008">
    <property type="protein sequence ID" value="RHN43610.1"/>
    <property type="molecule type" value="Genomic_DNA"/>
</dbReference>
<dbReference type="AlphaFoldDB" id="A0A396GRE4"/>
<gene>
    <name evidence="2" type="ORF">MtrunA17_Chr8g0389761</name>
</gene>
<keyword evidence="1" id="KW-1133">Transmembrane helix</keyword>
<evidence type="ECO:0000313" key="2">
    <source>
        <dbReference type="EMBL" id="RHN43610.1"/>
    </source>
</evidence>
<comment type="caution">
    <text evidence="2">The sequence shown here is derived from an EMBL/GenBank/DDBJ whole genome shotgun (WGS) entry which is preliminary data.</text>
</comment>
<evidence type="ECO:0008006" key="3">
    <source>
        <dbReference type="Google" id="ProtNLM"/>
    </source>
</evidence>
<accession>A0A396GRE4</accession>
<keyword evidence="1" id="KW-0812">Transmembrane</keyword>
<protein>
    <recommendedName>
        <fullName evidence="3">Transmembrane protein</fullName>
    </recommendedName>
</protein>
<name>A0A396GRE4_MEDTR</name>
<evidence type="ECO:0000256" key="1">
    <source>
        <dbReference type="SAM" id="Phobius"/>
    </source>
</evidence>